<organism evidence="2 3">
    <name type="scientific">Mycobacterium fragae</name>
    <dbReference type="NCBI Taxonomy" id="1260918"/>
    <lineage>
        <taxon>Bacteria</taxon>
        <taxon>Bacillati</taxon>
        <taxon>Actinomycetota</taxon>
        <taxon>Actinomycetes</taxon>
        <taxon>Mycobacteriales</taxon>
        <taxon>Mycobacteriaceae</taxon>
        <taxon>Mycobacterium</taxon>
    </lineage>
</organism>
<dbReference type="Proteomes" id="UP000194000">
    <property type="component" value="Unassembled WGS sequence"/>
</dbReference>
<sequence>MVPIGRPVPSISLIKNLVPAAFHAAAADRNRAESPVGQIIPIYLATQPQPGGALVPVPTADGGEPADTEPVDGGTGSGSL</sequence>
<dbReference type="AlphaFoldDB" id="A0A1X1US54"/>
<dbReference type="EMBL" id="LQOW01000024">
    <property type="protein sequence ID" value="ORV59674.1"/>
    <property type="molecule type" value="Genomic_DNA"/>
</dbReference>
<accession>A0A1X1US54</accession>
<protein>
    <submittedName>
        <fullName evidence="2">Uncharacterized protein</fullName>
    </submittedName>
</protein>
<reference evidence="2 3" key="1">
    <citation type="submission" date="2016-01" db="EMBL/GenBank/DDBJ databases">
        <title>The new phylogeny of the genus Mycobacterium.</title>
        <authorList>
            <person name="Tarcisio F."/>
            <person name="Conor M."/>
            <person name="Antonella G."/>
            <person name="Elisabetta G."/>
            <person name="Giulia F.S."/>
            <person name="Sara T."/>
            <person name="Anna F."/>
            <person name="Clotilde B."/>
            <person name="Roberto B."/>
            <person name="Veronica D.S."/>
            <person name="Fabio R."/>
            <person name="Monica P."/>
            <person name="Olivier J."/>
            <person name="Enrico T."/>
            <person name="Nicola S."/>
        </authorList>
    </citation>
    <scope>NUCLEOTIDE SEQUENCE [LARGE SCALE GENOMIC DNA]</scope>
    <source>
        <strain evidence="2 3">DSM 45731</strain>
    </source>
</reference>
<evidence type="ECO:0000256" key="1">
    <source>
        <dbReference type="SAM" id="MobiDB-lite"/>
    </source>
</evidence>
<name>A0A1X1US54_9MYCO</name>
<comment type="caution">
    <text evidence="2">The sequence shown here is derived from an EMBL/GenBank/DDBJ whole genome shotgun (WGS) entry which is preliminary data.</text>
</comment>
<evidence type="ECO:0000313" key="2">
    <source>
        <dbReference type="EMBL" id="ORV59674.1"/>
    </source>
</evidence>
<gene>
    <name evidence="2" type="ORF">AWC06_16260</name>
</gene>
<evidence type="ECO:0000313" key="3">
    <source>
        <dbReference type="Proteomes" id="UP000194000"/>
    </source>
</evidence>
<proteinExistence type="predicted"/>
<keyword evidence="3" id="KW-1185">Reference proteome</keyword>
<feature type="region of interest" description="Disordered" evidence="1">
    <location>
        <begin position="50"/>
        <end position="80"/>
    </location>
</feature>